<feature type="transmembrane region" description="Helical" evidence="1">
    <location>
        <begin position="82"/>
        <end position="103"/>
    </location>
</feature>
<keyword evidence="1" id="KW-0812">Transmembrane</keyword>
<feature type="transmembrane region" description="Helical" evidence="1">
    <location>
        <begin position="192"/>
        <end position="213"/>
    </location>
</feature>
<evidence type="ECO:0000313" key="2">
    <source>
        <dbReference type="EMBL" id="GBQ93993.1"/>
    </source>
</evidence>
<evidence type="ECO:0000313" key="3">
    <source>
        <dbReference type="Proteomes" id="UP001062776"/>
    </source>
</evidence>
<proteinExistence type="predicted"/>
<feature type="transmembrane region" description="Helical" evidence="1">
    <location>
        <begin position="41"/>
        <end position="62"/>
    </location>
</feature>
<keyword evidence="1" id="KW-0472">Membrane</keyword>
<name>A0ABQ0Q6V3_9PROT</name>
<accession>A0ABQ0Q6V3</accession>
<dbReference type="Proteomes" id="UP001062776">
    <property type="component" value="Unassembled WGS sequence"/>
</dbReference>
<evidence type="ECO:0000256" key="1">
    <source>
        <dbReference type="SAM" id="Phobius"/>
    </source>
</evidence>
<evidence type="ECO:0008006" key="4">
    <source>
        <dbReference type="Google" id="ProtNLM"/>
    </source>
</evidence>
<protein>
    <recommendedName>
        <fullName evidence="4">Peptidase M50</fullName>
    </recommendedName>
</protein>
<feature type="transmembrane region" description="Helical" evidence="1">
    <location>
        <begin position="115"/>
        <end position="134"/>
    </location>
</feature>
<feature type="transmembrane region" description="Helical" evidence="1">
    <location>
        <begin position="219"/>
        <end position="236"/>
    </location>
</feature>
<keyword evidence="1" id="KW-1133">Transmembrane helix</keyword>
<reference evidence="2" key="1">
    <citation type="submission" date="2013-04" db="EMBL/GenBank/DDBJ databases">
        <title>The genome sequencing project of 58 acetic acid bacteria.</title>
        <authorList>
            <person name="Okamoto-Kainuma A."/>
            <person name="Ishikawa M."/>
            <person name="Umino S."/>
            <person name="Koizumi Y."/>
            <person name="Shiwa Y."/>
            <person name="Yoshikawa H."/>
            <person name="Matsutani M."/>
            <person name="Matsushita K."/>
        </authorList>
    </citation>
    <scope>NUCLEOTIDE SEQUENCE</scope>
    <source>
        <strain evidence="2">NRIC 0535</strain>
    </source>
</reference>
<dbReference type="RefSeq" id="WP_264817563.1">
    <property type="nucleotide sequence ID" value="NZ_BAPV01000061.1"/>
</dbReference>
<sequence length="247" mass="27485">MPARPALRSVFFGGLMIGGYFILQALMILLHEFAHSTTAWVLGYTSTPMTVVWGNLITMQGWDEGVPYDALFHGRGHVAEAAIGAAPLAMHCIFVVVLTLCLCRVRAASHRVSFFALYWFLVLNLAELVAYLWMRPFIATGDTGRFNQGMDFSPWGLFLFGSAFLVCALWLLHRRGLPALAEALSGWRPAQIAVIVATGFVLFLWASGLRFLVLYPDPLWRVGLIGLVLFTLWLVIEVPRTARRRGG</sequence>
<dbReference type="EMBL" id="BAPV01000061">
    <property type="protein sequence ID" value="GBQ93993.1"/>
    <property type="molecule type" value="Genomic_DNA"/>
</dbReference>
<comment type="caution">
    <text evidence="2">The sequence shown here is derived from an EMBL/GenBank/DDBJ whole genome shotgun (WGS) entry which is preliminary data.</text>
</comment>
<feature type="transmembrane region" description="Helical" evidence="1">
    <location>
        <begin position="154"/>
        <end position="172"/>
    </location>
</feature>
<feature type="transmembrane region" description="Helical" evidence="1">
    <location>
        <begin position="6"/>
        <end position="29"/>
    </location>
</feature>
<keyword evidence="3" id="KW-1185">Reference proteome</keyword>
<organism evidence="2 3">
    <name type="scientific">Asaia krungthepensis NRIC 0535</name>
    <dbReference type="NCBI Taxonomy" id="1307925"/>
    <lineage>
        <taxon>Bacteria</taxon>
        <taxon>Pseudomonadati</taxon>
        <taxon>Pseudomonadota</taxon>
        <taxon>Alphaproteobacteria</taxon>
        <taxon>Acetobacterales</taxon>
        <taxon>Acetobacteraceae</taxon>
        <taxon>Asaia</taxon>
    </lineage>
</organism>
<gene>
    <name evidence="2" type="ORF">AA0535_3019</name>
</gene>